<sequence length="367" mass="39145">MQVFSTLLPVLGFSTQLAAAAYTLQDDYGNGFFDKFTFFTDPDPTNGFVNYVDRDTAQNAGLINTDEGIHMGVDSTNVAADGRQSVRITSTQSYDKGLFILDLDHMPGGICGTWPAFWLVGPDWPNNGEIDIIEGVNDQTNNHMALHTSDGCSIDNSGFSGTLTTSNCFVEAPDQDTNAGCGLEAPSDQSFGTGFNNNGGGVYATEWTGDAISIWYFSHDNVPADIGSGNPDPSSWGTPDGRFAGQCDINAHFKGLQIVFDTTFCGDWAGNTWGTSSCSSQANSCQDFVANNPSAFTDAFWTINSLKVYQSGDAVVNNVLPTPPQSSFPVPSDTPAPSGFPPAPSFMKRNRRGHTHGHGHGHGHAHA</sequence>
<dbReference type="EMBL" id="JAOPJF010000021">
    <property type="protein sequence ID" value="KAK1145926.1"/>
    <property type="molecule type" value="Genomic_DNA"/>
</dbReference>
<keyword evidence="2" id="KW-1185">Reference proteome</keyword>
<proteinExistence type="predicted"/>
<dbReference type="Proteomes" id="UP001177260">
    <property type="component" value="Unassembled WGS sequence"/>
</dbReference>
<organism evidence="1 2">
    <name type="scientific">Aspergillus melleus</name>
    <dbReference type="NCBI Taxonomy" id="138277"/>
    <lineage>
        <taxon>Eukaryota</taxon>
        <taxon>Fungi</taxon>
        <taxon>Dikarya</taxon>
        <taxon>Ascomycota</taxon>
        <taxon>Pezizomycotina</taxon>
        <taxon>Eurotiomycetes</taxon>
        <taxon>Eurotiomycetidae</taxon>
        <taxon>Eurotiales</taxon>
        <taxon>Aspergillaceae</taxon>
        <taxon>Aspergillus</taxon>
        <taxon>Aspergillus subgen. Circumdati</taxon>
    </lineage>
</organism>
<evidence type="ECO:0000313" key="1">
    <source>
        <dbReference type="EMBL" id="KAK1145926.1"/>
    </source>
</evidence>
<name>A0ACC3B6K1_9EURO</name>
<evidence type="ECO:0000313" key="2">
    <source>
        <dbReference type="Proteomes" id="UP001177260"/>
    </source>
</evidence>
<protein>
    <submittedName>
        <fullName evidence="1">Uncharacterized protein</fullName>
    </submittedName>
</protein>
<gene>
    <name evidence="1" type="ORF">N8T08_003873</name>
</gene>
<accession>A0ACC3B6K1</accession>
<comment type="caution">
    <text evidence="1">The sequence shown here is derived from an EMBL/GenBank/DDBJ whole genome shotgun (WGS) entry which is preliminary data.</text>
</comment>
<reference evidence="1 2" key="1">
    <citation type="journal article" date="2023" name="ACS Omega">
        <title>Identification of the Neoaspergillic Acid Biosynthesis Gene Cluster by Establishing an In Vitro CRISPR-Ribonucleoprotein Genetic System in Aspergillus melleus.</title>
        <authorList>
            <person name="Yuan B."/>
            <person name="Grau M.F."/>
            <person name="Murata R.M."/>
            <person name="Torok T."/>
            <person name="Venkateswaran K."/>
            <person name="Stajich J.E."/>
            <person name="Wang C.C.C."/>
        </authorList>
    </citation>
    <scope>NUCLEOTIDE SEQUENCE [LARGE SCALE GENOMIC DNA]</scope>
    <source>
        <strain evidence="1 2">IMV 1140</strain>
    </source>
</reference>